<comment type="caution">
    <text evidence="8">The sequence shown here is derived from an EMBL/GenBank/DDBJ whole genome shotgun (WGS) entry which is preliminary data.</text>
</comment>
<evidence type="ECO:0000256" key="4">
    <source>
        <dbReference type="ARBA" id="ARBA00022833"/>
    </source>
</evidence>
<dbReference type="PANTHER" id="PTHR45878:SF23">
    <property type="entry name" value="ZINC FINGER PROTEIN WIP3"/>
    <property type="match status" value="1"/>
</dbReference>
<accession>A0ABQ7X1B4</accession>
<dbReference type="InterPro" id="IPR055187">
    <property type="entry name" value="C2CH-3rd_BIRD-IDD"/>
</dbReference>
<dbReference type="InterPro" id="IPR043584">
    <property type="entry name" value="WIP1/2/3/4/5/6"/>
</dbReference>
<organism evidence="8 9">
    <name type="scientific">Brassica napus</name>
    <name type="common">Rape</name>
    <dbReference type="NCBI Taxonomy" id="3708"/>
    <lineage>
        <taxon>Eukaryota</taxon>
        <taxon>Viridiplantae</taxon>
        <taxon>Streptophyta</taxon>
        <taxon>Embryophyta</taxon>
        <taxon>Tracheophyta</taxon>
        <taxon>Spermatophyta</taxon>
        <taxon>Magnoliopsida</taxon>
        <taxon>eudicotyledons</taxon>
        <taxon>Gunneridae</taxon>
        <taxon>Pentapetalae</taxon>
        <taxon>rosids</taxon>
        <taxon>malvids</taxon>
        <taxon>Brassicales</taxon>
        <taxon>Brassicaceae</taxon>
        <taxon>Brassiceae</taxon>
        <taxon>Brassica</taxon>
    </lineage>
</organism>
<keyword evidence="1" id="KW-0479">Metal-binding</keyword>
<evidence type="ECO:0000256" key="5">
    <source>
        <dbReference type="ARBA" id="ARBA00023015"/>
    </source>
</evidence>
<evidence type="ECO:0000313" key="8">
    <source>
        <dbReference type="EMBL" id="KAH0849713.1"/>
    </source>
</evidence>
<keyword evidence="6" id="KW-0804">Transcription</keyword>
<keyword evidence="2" id="KW-0677">Repeat</keyword>
<dbReference type="EMBL" id="JAGKQM010002406">
    <property type="protein sequence ID" value="KAH0849713.1"/>
    <property type="molecule type" value="Genomic_DNA"/>
</dbReference>
<gene>
    <name evidence="8" type="ORF">HID58_096155</name>
</gene>
<evidence type="ECO:0000256" key="6">
    <source>
        <dbReference type="ARBA" id="ARBA00023163"/>
    </source>
</evidence>
<dbReference type="Pfam" id="PF22995">
    <property type="entry name" value="C2CH-3rd_BIRD-IDD"/>
    <property type="match status" value="1"/>
</dbReference>
<keyword evidence="9" id="KW-1185">Reference proteome</keyword>
<keyword evidence="3" id="KW-0863">Zinc-finger</keyword>
<reference evidence="8 9" key="1">
    <citation type="submission" date="2021-05" db="EMBL/GenBank/DDBJ databases">
        <title>Genome Assembly of Synthetic Allotetraploid Brassica napus Reveals Homoeologous Exchanges between Subgenomes.</title>
        <authorList>
            <person name="Davis J.T."/>
        </authorList>
    </citation>
    <scope>NUCLEOTIDE SEQUENCE [LARGE SCALE GENOMIC DNA]</scope>
    <source>
        <strain evidence="9">cv. Da-Ae</strain>
        <tissue evidence="8">Seedling</tissue>
    </source>
</reference>
<evidence type="ECO:0000256" key="2">
    <source>
        <dbReference type="ARBA" id="ARBA00022737"/>
    </source>
</evidence>
<feature type="domain" description="BIRD-IDD transcription factor third C2HC zinc finger" evidence="7">
    <location>
        <begin position="13"/>
        <end position="29"/>
    </location>
</feature>
<protein>
    <recommendedName>
        <fullName evidence="7">BIRD-IDD transcription factor third C2HC zinc finger domain-containing protein</fullName>
    </recommendedName>
</protein>
<dbReference type="Proteomes" id="UP000824890">
    <property type="component" value="Unassembled WGS sequence"/>
</dbReference>
<evidence type="ECO:0000256" key="3">
    <source>
        <dbReference type="ARBA" id="ARBA00022771"/>
    </source>
</evidence>
<evidence type="ECO:0000313" key="9">
    <source>
        <dbReference type="Proteomes" id="UP000824890"/>
    </source>
</evidence>
<name>A0ABQ7X1B4_BRANA</name>
<evidence type="ECO:0000256" key="1">
    <source>
        <dbReference type="ARBA" id="ARBA00022723"/>
    </source>
</evidence>
<proteinExistence type="predicted"/>
<evidence type="ECO:0000259" key="7">
    <source>
        <dbReference type="Pfam" id="PF22995"/>
    </source>
</evidence>
<keyword evidence="5" id="KW-0805">Transcription regulation</keyword>
<sequence>MAPSLSLVVNVAKALAVKGDWRTHEKNCGKLWYCTCGSDFKHKRSLRTTSSHLDMDILLTRLFLLMDLKRMWNVSLQSDSHVRYTHTGGLWESSIYR</sequence>
<dbReference type="PANTHER" id="PTHR45878">
    <property type="entry name" value="ZINC FINGER PROTEIN WIP2"/>
    <property type="match status" value="1"/>
</dbReference>
<keyword evidence="4" id="KW-0862">Zinc</keyword>